<comment type="caution">
    <text evidence="8">The sequence shown here is derived from an EMBL/GenBank/DDBJ whole genome shotgun (WGS) entry which is preliminary data.</text>
</comment>
<dbReference type="PANTHER" id="PTHR13980:SF15">
    <property type="entry name" value="FACT COMPLEX SUBUNIT SPT16"/>
    <property type="match status" value="1"/>
</dbReference>
<feature type="region of interest" description="Disordered" evidence="5">
    <location>
        <begin position="886"/>
        <end position="995"/>
    </location>
</feature>
<dbReference type="Pfam" id="PF00557">
    <property type="entry name" value="Peptidase_M24"/>
    <property type="match status" value="1"/>
</dbReference>
<reference evidence="8 9" key="1">
    <citation type="submission" date="2024-04" db="EMBL/GenBank/DDBJ databases">
        <title>Tritrichomonas musculus Genome.</title>
        <authorList>
            <person name="Alves-Ferreira E."/>
            <person name="Grigg M."/>
            <person name="Lorenzi H."/>
            <person name="Galac M."/>
        </authorList>
    </citation>
    <scope>NUCLEOTIDE SEQUENCE [LARGE SCALE GENOMIC DNA]</scope>
    <source>
        <strain evidence="8 9">EAF2021</strain>
    </source>
</reference>
<evidence type="ECO:0000313" key="8">
    <source>
        <dbReference type="EMBL" id="KAK8860737.1"/>
    </source>
</evidence>
<comment type="subunit">
    <text evidence="3">Component of the FACT complex.</text>
</comment>
<dbReference type="InterPro" id="IPR013953">
    <property type="entry name" value="FACT_SPT16_M"/>
</dbReference>
<evidence type="ECO:0000256" key="2">
    <source>
        <dbReference type="ARBA" id="ARBA00023054"/>
    </source>
</evidence>
<dbReference type="InterPro" id="IPR011993">
    <property type="entry name" value="PH-like_dom_sf"/>
</dbReference>
<keyword evidence="3" id="KW-0804">Transcription</keyword>
<keyword evidence="3" id="KW-0234">DNA repair</keyword>
<keyword evidence="3" id="KW-0539">Nucleus</keyword>
<proteinExistence type="inferred from homology"/>
<feature type="compositionally biased region" description="Basic and acidic residues" evidence="5">
    <location>
        <begin position="944"/>
        <end position="964"/>
    </location>
</feature>
<feature type="coiled-coil region" evidence="4">
    <location>
        <begin position="568"/>
        <end position="604"/>
    </location>
</feature>
<dbReference type="Gene3D" id="2.30.29.210">
    <property type="entry name" value="FACT complex subunit Spt16p/Cdc68p"/>
    <property type="match status" value="1"/>
</dbReference>
<dbReference type="InterPro" id="IPR036005">
    <property type="entry name" value="Creatinase/aminopeptidase-like"/>
</dbReference>
<accession>A0ABR2ID70</accession>
<dbReference type="SMART" id="SM01286">
    <property type="entry name" value="SPT16"/>
    <property type="match status" value="1"/>
</dbReference>
<evidence type="ECO:0000256" key="3">
    <source>
        <dbReference type="RuleBase" id="RU367052"/>
    </source>
</evidence>
<keyword evidence="3" id="KW-0227">DNA damage</keyword>
<dbReference type="Gene3D" id="3.90.230.10">
    <property type="entry name" value="Creatinase/methionine aminopeptidase superfamily"/>
    <property type="match status" value="1"/>
</dbReference>
<dbReference type="InterPro" id="IPR056595">
    <property type="entry name" value="Fact-SPT16_PH"/>
</dbReference>
<dbReference type="Pfam" id="PF08644">
    <property type="entry name" value="SPT16"/>
    <property type="match status" value="1"/>
</dbReference>
<dbReference type="InterPro" id="IPR013719">
    <property type="entry name" value="RTT106/SPT16-like_middle_dom"/>
</dbReference>
<dbReference type="SMART" id="SM01287">
    <property type="entry name" value="Rtt106"/>
    <property type="match status" value="1"/>
</dbReference>
<dbReference type="EMBL" id="JAPFFF010000018">
    <property type="protein sequence ID" value="KAK8860737.1"/>
    <property type="molecule type" value="Genomic_DNA"/>
</dbReference>
<dbReference type="PANTHER" id="PTHR13980">
    <property type="entry name" value="CDC68 RELATED"/>
    <property type="match status" value="1"/>
</dbReference>
<keyword evidence="3" id="KW-0235">DNA replication</keyword>
<comment type="function">
    <text evidence="3">Component of the FACT complex, a general chromatin factor that acts to reorganize nucleosomes. The FACT complex is involved in multiple processes that require DNA as a template such as mRNA elongation, DNA replication and DNA repair. During transcription elongation the FACT complex acts as a histone chaperone that both destabilizes and restores nucleosomal structure. It facilitates the passage of RNA polymerase II and transcription by promoting the dissociation of one histone H2A-H2B dimer from the nucleosome, then subsequently promotes the reestablishment of the nucleosome following the passage of RNA polymerase II.</text>
</comment>
<keyword evidence="9" id="KW-1185">Reference proteome</keyword>
<dbReference type="SUPFAM" id="SSF55920">
    <property type="entry name" value="Creatinase/aminopeptidase"/>
    <property type="match status" value="1"/>
</dbReference>
<dbReference type="InterPro" id="IPR029149">
    <property type="entry name" value="Creatin/AminoP/Spt16_N"/>
</dbReference>
<evidence type="ECO:0000256" key="5">
    <source>
        <dbReference type="SAM" id="MobiDB-lite"/>
    </source>
</evidence>
<evidence type="ECO:0000256" key="4">
    <source>
        <dbReference type="SAM" id="Coils"/>
    </source>
</evidence>
<evidence type="ECO:0000259" key="6">
    <source>
        <dbReference type="SMART" id="SM01286"/>
    </source>
</evidence>
<dbReference type="Gene3D" id="2.30.29.30">
    <property type="entry name" value="Pleckstrin-homology domain (PH domain)/Phosphotyrosine-binding domain (PTB)"/>
    <property type="match status" value="1"/>
</dbReference>
<protein>
    <recommendedName>
        <fullName evidence="3">FACT complex subunit</fullName>
    </recommendedName>
</protein>
<dbReference type="Pfam" id="PF24824">
    <property type="entry name" value="PH_SPT16"/>
    <property type="match status" value="1"/>
</dbReference>
<keyword evidence="3" id="KW-0158">Chromosome</keyword>
<comment type="similarity">
    <text evidence="1 3">Belongs to the peptidase M24 family. SPT16 subfamily.</text>
</comment>
<feature type="compositionally biased region" description="Basic residues" evidence="5">
    <location>
        <begin position="974"/>
        <end position="995"/>
    </location>
</feature>
<evidence type="ECO:0000256" key="1">
    <source>
        <dbReference type="ARBA" id="ARBA00010779"/>
    </source>
</evidence>
<keyword evidence="2 4" id="KW-0175">Coiled coil</keyword>
<feature type="domain" description="Histone chaperone RTT106/FACT complex subunit SPT16-like middle" evidence="7">
    <location>
        <begin position="758"/>
        <end position="853"/>
    </location>
</feature>
<dbReference type="Gene3D" id="2.30.29.150">
    <property type="match status" value="1"/>
</dbReference>
<feature type="compositionally biased region" description="Acidic residues" evidence="5">
    <location>
        <begin position="886"/>
        <end position="940"/>
    </location>
</feature>
<dbReference type="InterPro" id="IPR000994">
    <property type="entry name" value="Pept_M24"/>
</dbReference>
<dbReference type="Pfam" id="PF08512">
    <property type="entry name" value="Rttp106-like_middle"/>
    <property type="match status" value="1"/>
</dbReference>
<dbReference type="Proteomes" id="UP001470230">
    <property type="component" value="Unassembled WGS sequence"/>
</dbReference>
<organism evidence="8 9">
    <name type="scientific">Tritrichomonas musculus</name>
    <dbReference type="NCBI Taxonomy" id="1915356"/>
    <lineage>
        <taxon>Eukaryota</taxon>
        <taxon>Metamonada</taxon>
        <taxon>Parabasalia</taxon>
        <taxon>Tritrichomonadida</taxon>
        <taxon>Tritrichomonadidae</taxon>
        <taxon>Tritrichomonas</taxon>
    </lineage>
</organism>
<gene>
    <name evidence="8" type="ORF">M9Y10_012402</name>
</gene>
<dbReference type="Gene3D" id="3.40.350.10">
    <property type="entry name" value="Creatinase/prolidase N-terminal domain"/>
    <property type="match status" value="1"/>
</dbReference>
<keyword evidence="3" id="KW-0805">Transcription regulation</keyword>
<dbReference type="InterPro" id="IPR040258">
    <property type="entry name" value="Spt16"/>
</dbReference>
<name>A0ABR2ID70_9EUKA</name>
<comment type="subcellular location">
    <subcellularLocation>
        <location evidence="3">Nucleus</location>
    </subcellularLocation>
    <subcellularLocation>
        <location evidence="3">Chromosome</location>
    </subcellularLocation>
</comment>
<feature type="domain" description="FACT complex subunit SPT16 middle" evidence="6">
    <location>
        <begin position="489"/>
        <end position="637"/>
    </location>
</feature>
<evidence type="ECO:0000313" key="9">
    <source>
        <dbReference type="Proteomes" id="UP001470230"/>
    </source>
</evidence>
<sequence>MADLSSSRLDSFFQRFWTEENKESFDYVLLLTNSSKKKPYNIDDAIFEWLFQFWEPNVYIVFGHDKATIFCLSQHATILSTLNRISTLELKSFQDKGTDIPHEVCEFIGSSNVAVTDFIEKESGSEFSSLSMKNAQRSIEEILIVHEKSEQTRCRNASKIADRSMRKVLESNLESILQDHEPIECSEFSRTIISDITNPERLDFNFKPTEVSTPFPPAISCGRNIEVKYPPENVGGIPSNILNIAISATISIRFKSYVGVIGRTYFINLTDEQKKAYKSVFKAREECLKSIKYGVKFSEIYNKFKENVDSEYRNYIPDSIGTLSGVQITSEYHKIDAESEDEVKPNTILVLIFGLQDYPINSEDPNMDNKFSFQITDTFQVGETEEEIKIITPSSANYKNVSYKLDTTDSKKLQEELLNDNTNMAERTRHHNQPNTPKVDEKTKILEELQRLSFKQRERADDNSGQETVQVSYKNEKDVHNLRGYSNQIMVAEENTKTVFLPIYGAMIPFHVSRIKGATDENLDDKMSYLTIKFEVPKSEAKNVNRNSIFIHEVQFITRGTKKFAGIAKKIRDLMAKYKAEVKKQKDQARVYRSKEKLDRLENNVPRIPGGNLHIRPVLNGKKSVGILEAHKNGFRFRSNLGDSVVIFYTNIRLAILQRSHKETITLIHFYLDQPIMINNKPTLNITFYKQVVESAVDTSVRSSSMTDQGEMLEEEREARIRKKINEDFTNFCKLVNKLSDTYPAIKKFEKPIRDLGFYGVPDKSRVLIMPTMSALVSVQEQPAFVLMREDIQIAVFEHKDINMSTFDLTFILNYWEDADFSKAISQITTIDDVYFEQIKGWIEAVKIKYYVRKSNLNWKRLLPDMKKHKDEFQTAEDWDQFLIESESEDDEDNPENTDDQAFVEDEEDEVDDDDEEFDEDAPDTDEDDEEPPEDEDSNSDVEASWKKNEEAALSYDSRHSKLFDDDDDEAGSRRKHKSDKSKRSEHHHHHHSKH</sequence>
<evidence type="ECO:0000259" key="7">
    <source>
        <dbReference type="SMART" id="SM01287"/>
    </source>
</evidence>